<organism evidence="3 4">
    <name type="scientific">Candidatus Scalindua rubra</name>
    <dbReference type="NCBI Taxonomy" id="1872076"/>
    <lineage>
        <taxon>Bacteria</taxon>
        <taxon>Pseudomonadati</taxon>
        <taxon>Planctomycetota</taxon>
        <taxon>Candidatus Brocadiia</taxon>
        <taxon>Candidatus Brocadiales</taxon>
        <taxon>Candidatus Scalinduaceae</taxon>
        <taxon>Candidatus Scalindua</taxon>
    </lineage>
</organism>
<proteinExistence type="predicted"/>
<dbReference type="PANTHER" id="PTHR33371">
    <property type="entry name" value="INTERMEMBRANE PHOSPHOLIPID TRANSPORT SYSTEM BINDING PROTEIN MLAD-RELATED"/>
    <property type="match status" value="1"/>
</dbReference>
<dbReference type="PANTHER" id="PTHR33371:SF4">
    <property type="entry name" value="INTERMEMBRANE PHOSPHOLIPID TRANSPORT SYSTEM BINDING PROTEIN MLAD"/>
    <property type="match status" value="1"/>
</dbReference>
<comment type="caution">
    <text evidence="3">The sequence shown here is derived from an EMBL/GenBank/DDBJ whole genome shotgun (WGS) entry which is preliminary data.</text>
</comment>
<evidence type="ECO:0000313" key="4">
    <source>
        <dbReference type="Proteomes" id="UP000094056"/>
    </source>
</evidence>
<feature type="transmembrane region" description="Helical" evidence="1">
    <location>
        <begin position="7"/>
        <end position="29"/>
    </location>
</feature>
<protein>
    <submittedName>
        <fullName evidence="3">Putative ABC transporter substrate binding component</fullName>
    </submittedName>
</protein>
<dbReference type="AlphaFoldDB" id="A0A1E3XE93"/>
<keyword evidence="1" id="KW-0812">Transmembrane</keyword>
<accession>A0A1E3XE93</accession>
<dbReference type="InterPro" id="IPR003399">
    <property type="entry name" value="Mce/MlaD"/>
</dbReference>
<keyword evidence="1" id="KW-0472">Membrane</keyword>
<sequence length="347" mass="38276">MKKEQAAALRAGLFVLFSLVATAIAIFVLGTERGYFKKVFTVYTSFSNVMGLQTGAPVRLSGVTVGKVVSVNMPQDPAETKLEVVLQIERKVQNRIRTDSVASIKSLSFVTGDYYVEVSMGNSNSSMVKEGDFIQGIDPPDYSKVFESTINVVDSMYKNLKKIEEVKLLETLSDSTKSLKTVVEEIKTGRGMLHSLIYEPEGKNLIDNISKTSENLRRVTQEIAEGDNLLNALIYDEEYKAFVNRIADLSKEADRITNQIKTGDGLLHAILYDEEKGKILDNLSQATEDLKTVTGMIAEGKGSIGAIINDPALYDNLIQLLGGANRSFILRTMIRHSMKKAGSEEVQ</sequence>
<reference evidence="3 4" key="1">
    <citation type="submission" date="2016-07" db="EMBL/GenBank/DDBJ databases">
        <title>Draft genome of Scalindua rubra, obtained from a brine-seawater interface in the Red Sea, sheds light on salt adaptation in anammox bacteria.</title>
        <authorList>
            <person name="Speth D.R."/>
            <person name="Lagkouvardos I."/>
            <person name="Wang Y."/>
            <person name="Qian P.-Y."/>
            <person name="Dutilh B.E."/>
            <person name="Jetten M.S."/>
        </authorList>
    </citation>
    <scope>NUCLEOTIDE SEQUENCE [LARGE SCALE GENOMIC DNA]</scope>
    <source>
        <strain evidence="3">BSI-1</strain>
    </source>
</reference>
<dbReference type="InterPro" id="IPR052336">
    <property type="entry name" value="MlaD_Phospholipid_Transporter"/>
</dbReference>
<dbReference type="EMBL" id="MAYW01000016">
    <property type="protein sequence ID" value="ODS33961.1"/>
    <property type="molecule type" value="Genomic_DNA"/>
</dbReference>
<keyword evidence="1" id="KW-1133">Transmembrane helix</keyword>
<gene>
    <name evidence="3" type="ORF">SCARUB_00934</name>
</gene>
<dbReference type="Proteomes" id="UP000094056">
    <property type="component" value="Unassembled WGS sequence"/>
</dbReference>
<evidence type="ECO:0000256" key="1">
    <source>
        <dbReference type="SAM" id="Phobius"/>
    </source>
</evidence>
<name>A0A1E3XE93_9BACT</name>
<evidence type="ECO:0000313" key="3">
    <source>
        <dbReference type="EMBL" id="ODS33961.1"/>
    </source>
</evidence>
<evidence type="ECO:0000259" key="2">
    <source>
        <dbReference type="Pfam" id="PF02470"/>
    </source>
</evidence>
<dbReference type="Pfam" id="PF02470">
    <property type="entry name" value="MlaD"/>
    <property type="match status" value="1"/>
</dbReference>
<feature type="domain" description="Mce/MlaD" evidence="2">
    <location>
        <begin position="41"/>
        <end position="121"/>
    </location>
</feature>